<evidence type="ECO:0000256" key="1">
    <source>
        <dbReference type="SAM" id="Coils"/>
    </source>
</evidence>
<feature type="coiled-coil region" evidence="1">
    <location>
        <begin position="90"/>
        <end position="117"/>
    </location>
</feature>
<comment type="caution">
    <text evidence="3">The sequence shown here is derived from an EMBL/GenBank/DDBJ whole genome shotgun (WGS) entry which is preliminary data.</text>
</comment>
<dbReference type="Proteomes" id="UP001604336">
    <property type="component" value="Unassembled WGS sequence"/>
</dbReference>
<name>A0ABD1QVR8_9LAMI</name>
<feature type="coiled-coil region" evidence="1">
    <location>
        <begin position="30"/>
        <end position="64"/>
    </location>
</feature>
<gene>
    <name evidence="3" type="ORF">Adt_33268</name>
</gene>
<keyword evidence="4" id="KW-1185">Reference proteome</keyword>
<dbReference type="AlphaFoldDB" id="A0ABD1QVR8"/>
<reference evidence="4" key="1">
    <citation type="submission" date="2024-07" db="EMBL/GenBank/DDBJ databases">
        <title>Two chromosome-level genome assemblies of Korean endemic species Abeliophyllum distichum and Forsythia ovata (Oleaceae).</title>
        <authorList>
            <person name="Jang H."/>
        </authorList>
    </citation>
    <scope>NUCLEOTIDE SEQUENCE [LARGE SCALE GENOMIC DNA]</scope>
</reference>
<accession>A0ABD1QVR8</accession>
<keyword evidence="1" id="KW-0175">Coiled coil</keyword>
<sequence length="192" mass="21189">MDLEKAQLKSDKRALQFKLDLVVSKEADMKAKYEIELKAAKKCLKQAQDQKRAAEASQKCTEEAQKLAKDQTLAAETVLAAVNSSLEAAVADNEKSLSAMRLELEKIKAKQADAEARAVKAYHNAFVDTPEYQDFTQRLMTVSGEQLVERIMEAHPEWDLSFLRKAPAEVHVSKAGPGDTLGRDKGPSCADP</sequence>
<feature type="region of interest" description="Disordered" evidence="2">
    <location>
        <begin position="169"/>
        <end position="192"/>
    </location>
</feature>
<evidence type="ECO:0000313" key="4">
    <source>
        <dbReference type="Proteomes" id="UP001604336"/>
    </source>
</evidence>
<protein>
    <submittedName>
        <fullName evidence="3">Uncharacterized protein</fullName>
    </submittedName>
</protein>
<evidence type="ECO:0000313" key="3">
    <source>
        <dbReference type="EMBL" id="KAL2480302.1"/>
    </source>
</evidence>
<proteinExistence type="predicted"/>
<organism evidence="3 4">
    <name type="scientific">Abeliophyllum distichum</name>
    <dbReference type="NCBI Taxonomy" id="126358"/>
    <lineage>
        <taxon>Eukaryota</taxon>
        <taxon>Viridiplantae</taxon>
        <taxon>Streptophyta</taxon>
        <taxon>Embryophyta</taxon>
        <taxon>Tracheophyta</taxon>
        <taxon>Spermatophyta</taxon>
        <taxon>Magnoliopsida</taxon>
        <taxon>eudicotyledons</taxon>
        <taxon>Gunneridae</taxon>
        <taxon>Pentapetalae</taxon>
        <taxon>asterids</taxon>
        <taxon>lamiids</taxon>
        <taxon>Lamiales</taxon>
        <taxon>Oleaceae</taxon>
        <taxon>Forsythieae</taxon>
        <taxon>Abeliophyllum</taxon>
    </lineage>
</organism>
<evidence type="ECO:0000256" key="2">
    <source>
        <dbReference type="SAM" id="MobiDB-lite"/>
    </source>
</evidence>
<dbReference type="EMBL" id="JBFOLK010000010">
    <property type="protein sequence ID" value="KAL2480302.1"/>
    <property type="molecule type" value="Genomic_DNA"/>
</dbReference>